<dbReference type="PANTHER" id="PTHR43464">
    <property type="entry name" value="METHYLTRANSFERASE"/>
    <property type="match status" value="1"/>
</dbReference>
<evidence type="ECO:0000256" key="2">
    <source>
        <dbReference type="ARBA" id="ARBA00022679"/>
    </source>
</evidence>
<keyword evidence="3" id="KW-0949">S-adenosyl-L-methionine</keyword>
<dbReference type="GO" id="GO:0032259">
    <property type="term" value="P:methylation"/>
    <property type="evidence" value="ECO:0007669"/>
    <property type="project" value="UniProtKB-KW"/>
</dbReference>
<organism evidence="5 6">
    <name type="scientific">Roseospira visakhapatnamensis</name>
    <dbReference type="NCBI Taxonomy" id="390880"/>
    <lineage>
        <taxon>Bacteria</taxon>
        <taxon>Pseudomonadati</taxon>
        <taxon>Pseudomonadota</taxon>
        <taxon>Alphaproteobacteria</taxon>
        <taxon>Rhodospirillales</taxon>
        <taxon>Rhodospirillaceae</taxon>
        <taxon>Roseospira</taxon>
    </lineage>
</organism>
<proteinExistence type="predicted"/>
<dbReference type="Gene3D" id="3.40.50.150">
    <property type="entry name" value="Vaccinia Virus protein VP39"/>
    <property type="match status" value="1"/>
</dbReference>
<keyword evidence="1 5" id="KW-0489">Methyltransferase</keyword>
<dbReference type="RefSeq" id="WP_184043154.1">
    <property type="nucleotide sequence ID" value="NZ_JACIGK010000006.1"/>
</dbReference>
<dbReference type="EMBL" id="JACIGK010000006">
    <property type="protein sequence ID" value="MBB4265544.1"/>
    <property type="molecule type" value="Genomic_DNA"/>
</dbReference>
<evidence type="ECO:0000313" key="5">
    <source>
        <dbReference type="EMBL" id="MBB4265544.1"/>
    </source>
</evidence>
<reference evidence="5 6" key="1">
    <citation type="submission" date="2020-08" db="EMBL/GenBank/DDBJ databases">
        <title>Genome sequencing of Purple Non-Sulfur Bacteria from various extreme environments.</title>
        <authorList>
            <person name="Mayer M."/>
        </authorList>
    </citation>
    <scope>NUCLEOTIDE SEQUENCE [LARGE SCALE GENOMIC DNA]</scope>
    <source>
        <strain evidence="5 6">JA131</strain>
    </source>
</reference>
<name>A0A7W6RCM6_9PROT</name>
<feature type="domain" description="Methyltransferase" evidence="4">
    <location>
        <begin position="86"/>
        <end position="174"/>
    </location>
</feature>
<accession>A0A7W6RCM6</accession>
<dbReference type="AlphaFoldDB" id="A0A7W6RCM6"/>
<dbReference type="PANTHER" id="PTHR43464:SF19">
    <property type="entry name" value="UBIQUINONE BIOSYNTHESIS O-METHYLTRANSFERASE, MITOCHONDRIAL"/>
    <property type="match status" value="1"/>
</dbReference>
<evidence type="ECO:0000256" key="1">
    <source>
        <dbReference type="ARBA" id="ARBA00022603"/>
    </source>
</evidence>
<evidence type="ECO:0000259" key="4">
    <source>
        <dbReference type="Pfam" id="PF13649"/>
    </source>
</evidence>
<comment type="caution">
    <text evidence="5">The sequence shown here is derived from an EMBL/GenBank/DDBJ whole genome shotgun (WGS) entry which is preliminary data.</text>
</comment>
<dbReference type="InterPro" id="IPR041698">
    <property type="entry name" value="Methyltransf_25"/>
</dbReference>
<protein>
    <submittedName>
        <fullName evidence="5">SAM-dependent methyltransferase</fullName>
    </submittedName>
</protein>
<dbReference type="Pfam" id="PF13649">
    <property type="entry name" value="Methyltransf_25"/>
    <property type="match status" value="1"/>
</dbReference>
<gene>
    <name evidence="5" type="ORF">GGD89_001163</name>
</gene>
<keyword evidence="6" id="KW-1185">Reference proteome</keyword>
<dbReference type="SUPFAM" id="SSF53335">
    <property type="entry name" value="S-adenosyl-L-methionine-dependent methyltransferases"/>
    <property type="match status" value="1"/>
</dbReference>
<dbReference type="InterPro" id="IPR029063">
    <property type="entry name" value="SAM-dependent_MTases_sf"/>
</dbReference>
<dbReference type="CDD" id="cd02440">
    <property type="entry name" value="AdoMet_MTases"/>
    <property type="match status" value="1"/>
</dbReference>
<sequence length="248" mass="28144">MASPDSLWFRLLDLRTRRRFGSASGTGETAASGVLDRDDRFTITHFSRLLSRHGQTHASLEWRSRESQERRFGVLREAGIRDGQSVLDVGCGTGDLLDWMRRHGVTPGDYLGLDITPAMVEHARARFPDHRFQQGCLLSGPDLPRESYDWVVASGIFAHRYERPEAYMRQMVEAMVARATCGVAVNSLSRKAPNAAQWTMFHADPEETLAWAKTIVPVAMLREDYDPHDFTLYLYRTAAAARTMTWRP</sequence>
<evidence type="ECO:0000256" key="3">
    <source>
        <dbReference type="ARBA" id="ARBA00022691"/>
    </source>
</evidence>
<dbReference type="GO" id="GO:0008168">
    <property type="term" value="F:methyltransferase activity"/>
    <property type="evidence" value="ECO:0007669"/>
    <property type="project" value="UniProtKB-KW"/>
</dbReference>
<keyword evidence="2 5" id="KW-0808">Transferase</keyword>
<evidence type="ECO:0000313" key="6">
    <source>
        <dbReference type="Proteomes" id="UP000554286"/>
    </source>
</evidence>
<dbReference type="Proteomes" id="UP000554286">
    <property type="component" value="Unassembled WGS sequence"/>
</dbReference>